<feature type="region of interest" description="Disordered" evidence="1">
    <location>
        <begin position="282"/>
        <end position="303"/>
    </location>
</feature>
<evidence type="ECO:0000256" key="1">
    <source>
        <dbReference type="SAM" id="MobiDB-lite"/>
    </source>
</evidence>
<organism evidence="2 3">
    <name type="scientific">Natrinema halophilum</name>
    <dbReference type="NCBI Taxonomy" id="1699371"/>
    <lineage>
        <taxon>Archaea</taxon>
        <taxon>Methanobacteriati</taxon>
        <taxon>Methanobacteriota</taxon>
        <taxon>Stenosarchaea group</taxon>
        <taxon>Halobacteria</taxon>
        <taxon>Halobacteriales</taxon>
        <taxon>Natrialbaceae</taxon>
        <taxon>Natrinema</taxon>
    </lineage>
</organism>
<evidence type="ECO:0000313" key="2">
    <source>
        <dbReference type="EMBL" id="QLG48854.1"/>
    </source>
</evidence>
<dbReference type="GeneID" id="56033289"/>
<name>A0A7D5GH77_9EURY</name>
<gene>
    <name evidence="2" type="ORF">HYG82_08320</name>
</gene>
<dbReference type="Proteomes" id="UP000509241">
    <property type="component" value="Chromosome"/>
</dbReference>
<protein>
    <recommendedName>
        <fullName evidence="4">Sulfatase</fullName>
    </recommendedName>
</protein>
<dbReference type="OrthoDB" id="100846at2157"/>
<sequence>MSVVHFVRKLPERGYERSWQLFYQWIALKLPMRDFADVTVFDREWDVLVLLDACRIDLMAEVAAGYDWLPAPAAVEAGAIDSVAGSSKAWLRRTFLDTHAEEVANTAYVTGNPFSAVILGDDHRLGRLDEVWRYAWDDDHGSVRPDPITDRAISVCRDGDFDRVIVHYMQPHIPFLEHPNIHAANHDDRWDAPDSFVDPDRRGLDAWRRIQRGELDRDEVWEAYADNLRLGLESVDALRRNVNGALIVSSDHGNALGERGVWGHPDVPVSGIRVVPWIELEARDEGTGEPAPEPADEERTADVDVQERLASLGYTEKQC</sequence>
<dbReference type="AlphaFoldDB" id="A0A7D5GH77"/>
<evidence type="ECO:0008006" key="4">
    <source>
        <dbReference type="Google" id="ProtNLM"/>
    </source>
</evidence>
<dbReference type="EMBL" id="CP058601">
    <property type="protein sequence ID" value="QLG48854.1"/>
    <property type="molecule type" value="Genomic_DNA"/>
</dbReference>
<reference evidence="2 3" key="1">
    <citation type="submission" date="2020-07" db="EMBL/GenBank/DDBJ databases">
        <authorList>
            <person name="Cui H."/>
        </authorList>
    </citation>
    <scope>NUCLEOTIDE SEQUENCE [LARGE SCALE GENOMIC DNA]</scope>
    <source>
        <strain evidence="2 3">YPL8</strain>
    </source>
</reference>
<keyword evidence="3" id="KW-1185">Reference proteome</keyword>
<proteinExistence type="predicted"/>
<dbReference type="Gene3D" id="3.40.720.10">
    <property type="entry name" value="Alkaline Phosphatase, subunit A"/>
    <property type="match status" value="1"/>
</dbReference>
<dbReference type="RefSeq" id="WP_179260590.1">
    <property type="nucleotide sequence ID" value="NZ_CP058601.1"/>
</dbReference>
<evidence type="ECO:0000313" key="3">
    <source>
        <dbReference type="Proteomes" id="UP000509241"/>
    </source>
</evidence>
<dbReference type="KEGG" id="haly:HYG82_08320"/>
<accession>A0A7D5GH77</accession>
<dbReference type="SUPFAM" id="SSF53649">
    <property type="entry name" value="Alkaline phosphatase-like"/>
    <property type="match status" value="1"/>
</dbReference>
<dbReference type="InterPro" id="IPR017850">
    <property type="entry name" value="Alkaline_phosphatase_core_sf"/>
</dbReference>